<dbReference type="EMBL" id="KK914666">
    <property type="protein sequence ID" value="KDP30561.1"/>
    <property type="molecule type" value="Genomic_DNA"/>
</dbReference>
<dbReference type="AlphaFoldDB" id="A0A067K2W4"/>
<gene>
    <name evidence="1" type="ORF">JCGZ_15270</name>
</gene>
<reference evidence="1 2" key="1">
    <citation type="journal article" date="2014" name="PLoS ONE">
        <title>Global Analysis of Gene Expression Profiles in Physic Nut (Jatropha curcas L.) Seedlings Exposed to Salt Stress.</title>
        <authorList>
            <person name="Zhang L."/>
            <person name="Zhang C."/>
            <person name="Wu P."/>
            <person name="Chen Y."/>
            <person name="Li M."/>
            <person name="Jiang H."/>
            <person name="Wu G."/>
        </authorList>
    </citation>
    <scope>NUCLEOTIDE SEQUENCE [LARGE SCALE GENOMIC DNA]</scope>
    <source>
        <strain evidence="2">cv. GZQX0401</strain>
        <tissue evidence="1">Young leaves</tissue>
    </source>
</reference>
<organism evidence="1 2">
    <name type="scientific">Jatropha curcas</name>
    <name type="common">Barbados nut</name>
    <dbReference type="NCBI Taxonomy" id="180498"/>
    <lineage>
        <taxon>Eukaryota</taxon>
        <taxon>Viridiplantae</taxon>
        <taxon>Streptophyta</taxon>
        <taxon>Embryophyta</taxon>
        <taxon>Tracheophyta</taxon>
        <taxon>Spermatophyta</taxon>
        <taxon>Magnoliopsida</taxon>
        <taxon>eudicotyledons</taxon>
        <taxon>Gunneridae</taxon>
        <taxon>Pentapetalae</taxon>
        <taxon>rosids</taxon>
        <taxon>fabids</taxon>
        <taxon>Malpighiales</taxon>
        <taxon>Euphorbiaceae</taxon>
        <taxon>Crotonoideae</taxon>
        <taxon>Jatropheae</taxon>
        <taxon>Jatropha</taxon>
    </lineage>
</organism>
<dbReference type="Proteomes" id="UP000027138">
    <property type="component" value="Unassembled WGS sequence"/>
</dbReference>
<accession>A0A067K2W4</accession>
<evidence type="ECO:0000313" key="2">
    <source>
        <dbReference type="Proteomes" id="UP000027138"/>
    </source>
</evidence>
<sequence>MNGNFIRSSDHSSLCVPTKPFEHNGNTYLGLEIFNDVIDIVKVEPQRLKNVKEVKEEEGIETLKMTKNEGTKRRITQNSEGKGKALME</sequence>
<evidence type="ECO:0000313" key="1">
    <source>
        <dbReference type="EMBL" id="KDP30561.1"/>
    </source>
</evidence>
<name>A0A067K2W4_JATCU</name>
<proteinExistence type="predicted"/>
<protein>
    <submittedName>
        <fullName evidence="1">Uncharacterized protein</fullName>
    </submittedName>
</protein>
<keyword evidence="2" id="KW-1185">Reference proteome</keyword>